<gene>
    <name evidence="1" type="ORF">AB0E89_32820</name>
</gene>
<name>A0ABV2ZRS8_9ACTN</name>
<proteinExistence type="predicted"/>
<dbReference type="RefSeq" id="WP_334580159.1">
    <property type="nucleotide sequence ID" value="NZ_JBEZVE010000019.1"/>
</dbReference>
<organism evidence="1 2">
    <name type="scientific">Streptomyces sp. 900129855</name>
    <dbReference type="NCBI Taxonomy" id="3155129"/>
    <lineage>
        <taxon>Bacteria</taxon>
        <taxon>Bacillati</taxon>
        <taxon>Actinomycetota</taxon>
        <taxon>Actinomycetes</taxon>
        <taxon>Kitasatosporales</taxon>
        <taxon>Streptomycetaceae</taxon>
        <taxon>Streptomyces</taxon>
    </lineage>
</organism>
<dbReference type="Proteomes" id="UP001550739">
    <property type="component" value="Unassembled WGS sequence"/>
</dbReference>
<keyword evidence="2" id="KW-1185">Reference proteome</keyword>
<evidence type="ECO:0000313" key="1">
    <source>
        <dbReference type="EMBL" id="MEU3785267.1"/>
    </source>
</evidence>
<comment type="caution">
    <text evidence="1">The sequence shown here is derived from an EMBL/GenBank/DDBJ whole genome shotgun (WGS) entry which is preliminary data.</text>
</comment>
<protein>
    <submittedName>
        <fullName evidence="1">Uncharacterized protein</fullName>
    </submittedName>
</protein>
<reference evidence="1 2" key="1">
    <citation type="submission" date="2024-06" db="EMBL/GenBank/DDBJ databases">
        <title>The Natural Products Discovery Center: Release of the First 8490 Sequenced Strains for Exploring Actinobacteria Biosynthetic Diversity.</title>
        <authorList>
            <person name="Kalkreuter E."/>
            <person name="Kautsar S.A."/>
            <person name="Yang D."/>
            <person name="Bader C.D."/>
            <person name="Teijaro C.N."/>
            <person name="Fluegel L."/>
            <person name="Davis C.M."/>
            <person name="Simpson J.R."/>
            <person name="Lauterbach L."/>
            <person name="Steele A.D."/>
            <person name="Gui C."/>
            <person name="Meng S."/>
            <person name="Li G."/>
            <person name="Viehrig K."/>
            <person name="Ye F."/>
            <person name="Su P."/>
            <person name="Kiefer A.F."/>
            <person name="Nichols A."/>
            <person name="Cepeda A.J."/>
            <person name="Yan W."/>
            <person name="Fan B."/>
            <person name="Jiang Y."/>
            <person name="Adhikari A."/>
            <person name="Zheng C.-J."/>
            <person name="Schuster L."/>
            <person name="Cowan T.M."/>
            <person name="Smanski M.J."/>
            <person name="Chevrette M.G."/>
            <person name="De Carvalho L.P.S."/>
            <person name="Shen B."/>
        </authorList>
    </citation>
    <scope>NUCLEOTIDE SEQUENCE [LARGE SCALE GENOMIC DNA]</scope>
    <source>
        <strain evidence="1 2">NPDC033843</strain>
    </source>
</reference>
<accession>A0ABV2ZRS8</accession>
<dbReference type="EMBL" id="JBEZVE010000019">
    <property type="protein sequence ID" value="MEU3785267.1"/>
    <property type="molecule type" value="Genomic_DNA"/>
</dbReference>
<sequence length="75" mass="8708">MENQDIIQKINNGDLFVLTREEMALILPWLRETLTTQERQEDNADLCQLFSKVMRLSNGLYGTEPFNRDTCICLG</sequence>
<evidence type="ECO:0000313" key="2">
    <source>
        <dbReference type="Proteomes" id="UP001550739"/>
    </source>
</evidence>